<keyword evidence="4 8" id="KW-0812">Transmembrane</keyword>
<evidence type="ECO:0000256" key="2">
    <source>
        <dbReference type="ARBA" id="ARBA00022676"/>
    </source>
</evidence>
<dbReference type="PANTHER" id="PTHR48090:SF3">
    <property type="entry name" value="UNDECAPRENYL-PHOSPHATE 4-DEOXY-4-FORMAMIDO-L-ARABINOSE TRANSFERASE"/>
    <property type="match status" value="1"/>
</dbReference>
<dbReference type="Gene3D" id="3.90.550.10">
    <property type="entry name" value="Spore Coat Polysaccharide Biosynthesis Protein SpsA, Chain A"/>
    <property type="match status" value="1"/>
</dbReference>
<evidence type="ECO:0000313" key="11">
    <source>
        <dbReference type="Proteomes" id="UP000219167"/>
    </source>
</evidence>
<evidence type="ECO:0000256" key="3">
    <source>
        <dbReference type="ARBA" id="ARBA00022679"/>
    </source>
</evidence>
<evidence type="ECO:0000256" key="8">
    <source>
        <dbReference type="SAM" id="Phobius"/>
    </source>
</evidence>
<dbReference type="FunFam" id="3.90.550.10:FF:000158">
    <property type="entry name" value="Glycosyl transferase family 2"/>
    <property type="match status" value="1"/>
</dbReference>
<dbReference type="InterPro" id="IPR029044">
    <property type="entry name" value="Nucleotide-diphossugar_trans"/>
</dbReference>
<dbReference type="SUPFAM" id="SSF53448">
    <property type="entry name" value="Nucleotide-diphospho-sugar transferases"/>
    <property type="match status" value="1"/>
</dbReference>
<dbReference type="PANTHER" id="PTHR48090">
    <property type="entry name" value="UNDECAPRENYL-PHOSPHATE 4-DEOXY-4-FORMAMIDO-L-ARABINOSE TRANSFERASE-RELATED"/>
    <property type="match status" value="1"/>
</dbReference>
<dbReference type="InterPro" id="IPR001173">
    <property type="entry name" value="Glyco_trans_2-like"/>
</dbReference>
<dbReference type="GO" id="GO:0016757">
    <property type="term" value="F:glycosyltransferase activity"/>
    <property type="evidence" value="ECO:0007669"/>
    <property type="project" value="UniProtKB-KW"/>
</dbReference>
<evidence type="ECO:0000256" key="1">
    <source>
        <dbReference type="ARBA" id="ARBA00022475"/>
    </source>
</evidence>
<dbReference type="InterPro" id="IPR050256">
    <property type="entry name" value="Glycosyltransferase_2"/>
</dbReference>
<evidence type="ECO:0000256" key="7">
    <source>
        <dbReference type="ARBA" id="ARBA00023136"/>
    </source>
</evidence>
<keyword evidence="6 8" id="KW-1133">Transmembrane helix</keyword>
<keyword evidence="2" id="KW-0328">Glycosyltransferase</keyword>
<keyword evidence="1" id="KW-1003">Cell membrane</keyword>
<evidence type="ECO:0000256" key="5">
    <source>
        <dbReference type="ARBA" id="ARBA00022985"/>
    </source>
</evidence>
<dbReference type="Pfam" id="PF00535">
    <property type="entry name" value="Glycos_transf_2"/>
    <property type="match status" value="1"/>
</dbReference>
<dbReference type="GO" id="GO:0009103">
    <property type="term" value="P:lipopolysaccharide biosynthetic process"/>
    <property type="evidence" value="ECO:0007669"/>
    <property type="project" value="UniProtKB-KW"/>
</dbReference>
<dbReference type="EMBL" id="OBQD01000006">
    <property type="protein sequence ID" value="SOC39980.1"/>
    <property type="molecule type" value="Genomic_DNA"/>
</dbReference>
<feature type="domain" description="Glycosyltransferase 2-like" evidence="9">
    <location>
        <begin position="71"/>
        <end position="235"/>
    </location>
</feature>
<evidence type="ECO:0000259" key="9">
    <source>
        <dbReference type="Pfam" id="PF00535"/>
    </source>
</evidence>
<keyword evidence="5" id="KW-0448">Lipopolysaccharide biosynthesis</keyword>
<feature type="transmembrane region" description="Helical" evidence="8">
    <location>
        <begin position="304"/>
        <end position="325"/>
    </location>
</feature>
<feature type="transmembrane region" description="Helical" evidence="8">
    <location>
        <begin position="337"/>
        <end position="359"/>
    </location>
</feature>
<keyword evidence="7 8" id="KW-0472">Membrane</keyword>
<protein>
    <submittedName>
        <fullName evidence="10">Glycosyltransferase involved in cell wall bisynthesis</fullName>
    </submittedName>
</protein>
<gene>
    <name evidence="10" type="ORF">SAMN05892877_106298</name>
</gene>
<evidence type="ECO:0000256" key="4">
    <source>
        <dbReference type="ARBA" id="ARBA00022692"/>
    </source>
</evidence>
<dbReference type="GO" id="GO:0005886">
    <property type="term" value="C:plasma membrane"/>
    <property type="evidence" value="ECO:0007669"/>
    <property type="project" value="TreeGrafter"/>
</dbReference>
<name>A0A285UDM5_9HYPH</name>
<dbReference type="Proteomes" id="UP000219167">
    <property type="component" value="Unassembled WGS sequence"/>
</dbReference>
<accession>A0A285UDM5</accession>
<keyword evidence="11" id="KW-1185">Reference proteome</keyword>
<proteinExistence type="predicted"/>
<sequence>MTAGNTGKPGTSAGIRRGSHISAGFPLSGCERVVSRYAEGKNSAGVEKEALQENSQTIAAVELQPNGIEISLVVPVFNEEESVVPLIERICEAMVGFDKPWELILVDDGSTDATLLKARGALDRPGLNLSIIELQRNFGQTAAMQAGIDAARGRLIATLDGDLQNDPRDIRAMAQALDDRELDLLVGWRKNRKDGLFLRKIPSWCANALIGRITGVRLHDYGCSLKIYRASIIKQVKLMGEMHRFIPAWVAGVVPSSRIGEMVVAHHPRTLGTSKYGISRTFRVILDLLSVLFFMRYKARPGHFFGSIGLAAGALSALILAYLFIDKFAFGNDIGTRPLLLVGVLLFLSSVQLITTGILSEMIARTYFRDDDTPNYIIRQTFRHD</sequence>
<organism evidence="10 11">
    <name type="scientific">Rhizobium subbaraonis</name>
    <dbReference type="NCBI Taxonomy" id="908946"/>
    <lineage>
        <taxon>Bacteria</taxon>
        <taxon>Pseudomonadati</taxon>
        <taxon>Pseudomonadota</taxon>
        <taxon>Alphaproteobacteria</taxon>
        <taxon>Hyphomicrobiales</taxon>
        <taxon>Rhizobiaceae</taxon>
        <taxon>Rhizobium/Agrobacterium group</taxon>
        <taxon>Rhizobium</taxon>
    </lineage>
</organism>
<dbReference type="CDD" id="cd04187">
    <property type="entry name" value="DPM1_like_bac"/>
    <property type="match status" value="1"/>
</dbReference>
<evidence type="ECO:0000256" key="6">
    <source>
        <dbReference type="ARBA" id="ARBA00022989"/>
    </source>
</evidence>
<evidence type="ECO:0000313" key="10">
    <source>
        <dbReference type="EMBL" id="SOC39980.1"/>
    </source>
</evidence>
<reference evidence="10 11" key="1">
    <citation type="submission" date="2017-08" db="EMBL/GenBank/DDBJ databases">
        <authorList>
            <person name="de Groot N.N."/>
        </authorList>
    </citation>
    <scope>NUCLEOTIDE SEQUENCE [LARGE SCALE GENOMIC DNA]</scope>
    <source>
        <strain evidence="10 11">JC85</strain>
    </source>
</reference>
<keyword evidence="3 10" id="KW-0808">Transferase</keyword>
<dbReference type="AlphaFoldDB" id="A0A285UDM5"/>